<dbReference type="Pfam" id="PF09685">
    <property type="entry name" value="MamF_MmsF"/>
    <property type="match status" value="1"/>
</dbReference>
<evidence type="ECO:0000256" key="5">
    <source>
        <dbReference type="SAM" id="Phobius"/>
    </source>
</evidence>
<accession>A0A1G2B491</accession>
<dbReference type="Proteomes" id="UP000179164">
    <property type="component" value="Unassembled WGS sequence"/>
</dbReference>
<dbReference type="STRING" id="1798543.A2898_01745"/>
<evidence type="ECO:0000256" key="3">
    <source>
        <dbReference type="ARBA" id="ARBA00022989"/>
    </source>
</evidence>
<evidence type="ECO:0000313" key="6">
    <source>
        <dbReference type="EMBL" id="OGY83978.1"/>
    </source>
</evidence>
<dbReference type="AlphaFoldDB" id="A0A1G2B491"/>
<dbReference type="PANTHER" id="PTHR36460:SF1">
    <property type="entry name" value="UPF0132 DOMAIN PROTEIN (AFU_ORTHOLOGUE AFUA_3G10255)"/>
    <property type="match status" value="1"/>
</dbReference>
<evidence type="ECO:0000256" key="2">
    <source>
        <dbReference type="ARBA" id="ARBA00022692"/>
    </source>
</evidence>
<keyword evidence="3 5" id="KW-1133">Transmembrane helix</keyword>
<comment type="caution">
    <text evidence="6">The sequence shown here is derived from an EMBL/GenBank/DDBJ whole genome shotgun (WGS) entry which is preliminary data.</text>
</comment>
<evidence type="ECO:0008006" key="8">
    <source>
        <dbReference type="Google" id="ProtNLM"/>
    </source>
</evidence>
<evidence type="ECO:0000256" key="1">
    <source>
        <dbReference type="ARBA" id="ARBA00004141"/>
    </source>
</evidence>
<organism evidence="6 7">
    <name type="scientific">Candidatus Kerfeldbacteria bacterium RIFCSPLOWO2_01_FULL_48_11</name>
    <dbReference type="NCBI Taxonomy" id="1798543"/>
    <lineage>
        <taxon>Bacteria</taxon>
        <taxon>Candidatus Kerfeldiibacteriota</taxon>
    </lineage>
</organism>
<name>A0A1G2B491_9BACT</name>
<proteinExistence type="predicted"/>
<keyword evidence="2 5" id="KW-0812">Transmembrane</keyword>
<gene>
    <name evidence="6" type="ORF">A2898_01745</name>
</gene>
<dbReference type="InterPro" id="IPR019109">
    <property type="entry name" value="MamF_MmsF"/>
</dbReference>
<evidence type="ECO:0000313" key="7">
    <source>
        <dbReference type="Proteomes" id="UP000179164"/>
    </source>
</evidence>
<dbReference type="EMBL" id="MHKE01000012">
    <property type="protein sequence ID" value="OGY83978.1"/>
    <property type="molecule type" value="Genomic_DNA"/>
</dbReference>
<comment type="subcellular location">
    <subcellularLocation>
        <location evidence="1">Membrane</location>
        <topology evidence="1">Multi-pass membrane protein</topology>
    </subcellularLocation>
</comment>
<dbReference type="GO" id="GO:0016020">
    <property type="term" value="C:membrane"/>
    <property type="evidence" value="ECO:0007669"/>
    <property type="project" value="UniProtKB-SubCell"/>
</dbReference>
<protein>
    <recommendedName>
        <fullName evidence="8">DUF4870 domain-containing protein</fullName>
    </recommendedName>
</protein>
<evidence type="ECO:0000256" key="4">
    <source>
        <dbReference type="ARBA" id="ARBA00023136"/>
    </source>
</evidence>
<keyword evidence="4 5" id="KW-0472">Membrane</keyword>
<sequence>MDEQKMPQQEQLTSERKLMAALSYVWGISLIMLILKKDDPYIRFHARQGFVIFLLWFLVFIWFIALFVWAVIVLLSLLGFFKALSGERYRIPIIADIAEKVVQKLNL</sequence>
<feature type="transmembrane region" description="Helical" evidence="5">
    <location>
        <begin position="55"/>
        <end position="81"/>
    </location>
</feature>
<reference evidence="6 7" key="1">
    <citation type="journal article" date="2016" name="Nat. Commun.">
        <title>Thousands of microbial genomes shed light on interconnected biogeochemical processes in an aquifer system.</title>
        <authorList>
            <person name="Anantharaman K."/>
            <person name="Brown C.T."/>
            <person name="Hug L.A."/>
            <person name="Sharon I."/>
            <person name="Castelle C.J."/>
            <person name="Probst A.J."/>
            <person name="Thomas B.C."/>
            <person name="Singh A."/>
            <person name="Wilkins M.J."/>
            <person name="Karaoz U."/>
            <person name="Brodie E.L."/>
            <person name="Williams K.H."/>
            <person name="Hubbard S.S."/>
            <person name="Banfield J.F."/>
        </authorList>
    </citation>
    <scope>NUCLEOTIDE SEQUENCE [LARGE SCALE GENOMIC DNA]</scope>
</reference>
<feature type="transmembrane region" description="Helical" evidence="5">
    <location>
        <begin position="18"/>
        <end position="35"/>
    </location>
</feature>
<dbReference type="PANTHER" id="PTHR36460">
    <property type="entry name" value="UPF0132 DOMAIN PROTEIN (AFU_ORTHOLOGUE AFUA_3G10255)"/>
    <property type="match status" value="1"/>
</dbReference>